<dbReference type="PANTHER" id="PTHR23342">
    <property type="entry name" value="N-ACETYLGLUTAMATE SYNTHASE"/>
    <property type="match status" value="1"/>
</dbReference>
<evidence type="ECO:0000256" key="2">
    <source>
        <dbReference type="ARBA" id="ARBA00022571"/>
    </source>
</evidence>
<feature type="binding site" evidence="8">
    <location>
        <position position="181"/>
    </location>
    <ligand>
        <name>substrate</name>
    </ligand>
</feature>
<dbReference type="GO" id="GO:0042450">
    <property type="term" value="P:L-arginine biosynthetic process via ornithine"/>
    <property type="evidence" value="ECO:0007669"/>
    <property type="project" value="UniProtKB-UniRule"/>
</dbReference>
<comment type="subcellular location">
    <subcellularLocation>
        <location evidence="8">Plastid</location>
        <location evidence="8">Chloroplast</location>
    </subcellularLocation>
</comment>
<keyword evidence="9" id="KW-0472">Membrane</keyword>
<comment type="function">
    <text evidence="8">Catalyzes the ATP-dependent phosphorylation of N-acetyl-L-glutamate.</text>
</comment>
<evidence type="ECO:0000256" key="4">
    <source>
        <dbReference type="ARBA" id="ARBA00022679"/>
    </source>
</evidence>
<dbReference type="SUPFAM" id="SSF53633">
    <property type="entry name" value="Carbamate kinase-like"/>
    <property type="match status" value="1"/>
</dbReference>
<evidence type="ECO:0000256" key="3">
    <source>
        <dbReference type="ARBA" id="ARBA00022605"/>
    </source>
</evidence>
<evidence type="ECO:0000256" key="1">
    <source>
        <dbReference type="ARBA" id="ARBA00004828"/>
    </source>
</evidence>
<keyword evidence="2 8" id="KW-0055">Arginine biosynthesis</keyword>
<dbReference type="GeneID" id="60235015"/>
<gene>
    <name evidence="8 11" type="primary">argB</name>
</gene>
<dbReference type="InterPro" id="IPR004662">
    <property type="entry name" value="AcgluKinase_fam"/>
</dbReference>
<feature type="site" description="Transition state stabilizer" evidence="8">
    <location>
        <position position="244"/>
    </location>
</feature>
<organism evidence="11">
    <name type="scientific">Osmundea sinicola</name>
    <dbReference type="NCBI Taxonomy" id="290685"/>
    <lineage>
        <taxon>Eukaryota</taxon>
        <taxon>Rhodophyta</taxon>
        <taxon>Florideophyceae</taxon>
        <taxon>Rhodymeniophycidae</taxon>
        <taxon>Ceramiales</taxon>
        <taxon>Rhodomelaceae</taxon>
        <taxon>Laurencieae</taxon>
        <taxon>Osmundea</taxon>
    </lineage>
</organism>
<dbReference type="Pfam" id="PF00696">
    <property type="entry name" value="AA_kinase"/>
    <property type="match status" value="1"/>
</dbReference>
<keyword evidence="6 8" id="KW-0418">Kinase</keyword>
<dbReference type="GO" id="GO:0003991">
    <property type="term" value="F:acetylglutamate kinase activity"/>
    <property type="evidence" value="ECO:0007669"/>
    <property type="project" value="UniProtKB-UniRule"/>
</dbReference>
<comment type="catalytic activity">
    <reaction evidence="8">
        <text>N-acetyl-L-glutamate + ATP = N-acetyl-L-glutamyl 5-phosphate + ADP</text>
        <dbReference type="Rhea" id="RHEA:14629"/>
        <dbReference type="ChEBI" id="CHEBI:30616"/>
        <dbReference type="ChEBI" id="CHEBI:44337"/>
        <dbReference type="ChEBI" id="CHEBI:57936"/>
        <dbReference type="ChEBI" id="CHEBI:456216"/>
        <dbReference type="EC" id="2.7.2.8"/>
    </reaction>
</comment>
<dbReference type="CDD" id="cd04250">
    <property type="entry name" value="AAK_NAGK-C"/>
    <property type="match status" value="1"/>
</dbReference>
<dbReference type="InterPro" id="IPR036393">
    <property type="entry name" value="AceGlu_kinase-like_sf"/>
</dbReference>
<dbReference type="RefSeq" id="YP_009944666.1">
    <property type="nucleotide sequence ID" value="NC_051457.1"/>
</dbReference>
<evidence type="ECO:0000256" key="8">
    <source>
        <dbReference type="HAMAP-Rule" id="MF_00082"/>
    </source>
</evidence>
<dbReference type="PIRSF" id="PIRSF000728">
    <property type="entry name" value="NAGK"/>
    <property type="match status" value="1"/>
</dbReference>
<dbReference type="EMBL" id="MH898941">
    <property type="protein sequence ID" value="QFR99960.1"/>
    <property type="molecule type" value="Genomic_DNA"/>
</dbReference>
<reference evidence="11" key="1">
    <citation type="submission" date="2018-09" db="EMBL/GenBank/DDBJ databases">
        <title>Genomics and Phylogenetic analysis of three type specimens of Osmundea (Rhodomelaceae, Rhodophyta).</title>
        <authorList>
            <person name="Hughey J.R."/>
            <person name="Miller K.A."/>
        </authorList>
    </citation>
    <scope>NUCLEOTIDE SEQUENCE</scope>
</reference>
<dbReference type="UniPathway" id="UPA00068">
    <property type="reaction ID" value="UER00107"/>
</dbReference>
<keyword evidence="5 8" id="KW-0547">Nucleotide-binding</keyword>
<feature type="site" description="Transition state stabilizer" evidence="8">
    <location>
        <position position="31"/>
    </location>
</feature>
<keyword evidence="7 8" id="KW-0067">ATP-binding</keyword>
<dbReference type="EC" id="2.7.2.8" evidence="8"/>
<dbReference type="GO" id="GO:0005524">
    <property type="term" value="F:ATP binding"/>
    <property type="evidence" value="ECO:0007669"/>
    <property type="project" value="UniProtKB-UniRule"/>
</dbReference>
<comment type="pathway">
    <text evidence="1 8">Amino-acid biosynthesis; L-arginine biosynthesis; N(2)-acetyl-L-ornithine from L-glutamate: step 2/4.</text>
</comment>
<dbReference type="GO" id="GO:0009507">
    <property type="term" value="C:chloroplast"/>
    <property type="evidence" value="ECO:0007669"/>
    <property type="project" value="UniProtKB-SubCell"/>
</dbReference>
<evidence type="ECO:0000256" key="7">
    <source>
        <dbReference type="ARBA" id="ARBA00022840"/>
    </source>
</evidence>
<feature type="transmembrane region" description="Helical" evidence="9">
    <location>
        <begin position="52"/>
        <end position="70"/>
    </location>
</feature>
<dbReference type="NCBIfam" id="TIGR00761">
    <property type="entry name" value="argB"/>
    <property type="match status" value="1"/>
</dbReference>
<proteinExistence type="inferred from homology"/>
<dbReference type="InterPro" id="IPR037528">
    <property type="entry name" value="ArgB"/>
</dbReference>
<dbReference type="PRINTS" id="PR00474">
    <property type="entry name" value="GLU5KINASE"/>
</dbReference>
<keyword evidence="11" id="KW-0934">Plastid</keyword>
<dbReference type="InterPro" id="IPR041727">
    <property type="entry name" value="NAGK-C"/>
</dbReference>
<dbReference type="InterPro" id="IPR001057">
    <property type="entry name" value="Glu/AcGlu_kinase"/>
</dbReference>
<evidence type="ECO:0000256" key="5">
    <source>
        <dbReference type="ARBA" id="ARBA00022741"/>
    </source>
</evidence>
<keyword evidence="9" id="KW-0812">Transmembrane</keyword>
<keyword evidence="3 8" id="KW-0028">Amino-acid biosynthesis</keyword>
<feature type="binding site" evidence="8">
    <location>
        <position position="88"/>
    </location>
    <ligand>
        <name>substrate</name>
    </ligand>
</feature>
<evidence type="ECO:0000256" key="9">
    <source>
        <dbReference type="SAM" id="Phobius"/>
    </source>
</evidence>
<keyword evidence="11" id="KW-0150">Chloroplast</keyword>
<feature type="domain" description="Aspartate/glutamate/uridylate kinase" evidence="10">
    <location>
        <begin position="27"/>
        <end position="263"/>
    </location>
</feature>
<sequence>MSNSLTANRFYFSDDTLSLARKYTGSTFVIKYGGSAMQDDDTQVQVIKDLSLLYYLGINIILVHGGGMFIDQWLRRLNIQPLFKNGIRVTDSQTMDIVEMVLIGRVNKKLVSLLNQNNLVSVGLSGQDANFITGSSIFNSVDNFTGQVDSVDPNLLSLLVSNRFVPVIASIACDSNGNRYNINADTIASAIATSIKADKLILLTDTPGVLLDLYDTSTLVRELNLDDIESLKSSKVISGGMIPKIQSCVDALNGGVKSTHIIDGRIKHALLHEVLTYDRVGSMVVL</sequence>
<feature type="binding site" evidence="8">
    <location>
        <begin position="66"/>
        <end position="67"/>
    </location>
    <ligand>
        <name>substrate</name>
    </ligand>
</feature>
<dbReference type="PANTHER" id="PTHR23342:SF0">
    <property type="entry name" value="N-ACETYLGLUTAMATE SYNTHASE, MITOCHONDRIAL"/>
    <property type="match status" value="1"/>
</dbReference>
<keyword evidence="9" id="KW-1133">Transmembrane helix</keyword>
<dbReference type="InterPro" id="IPR001048">
    <property type="entry name" value="Asp/Glu/Uridylate_kinase"/>
</dbReference>
<keyword evidence="4 8" id="KW-0808">Transferase</keyword>
<dbReference type="FunFam" id="3.40.1160.10:FF:000004">
    <property type="entry name" value="Acetylglutamate kinase"/>
    <property type="match status" value="1"/>
</dbReference>
<evidence type="ECO:0000256" key="6">
    <source>
        <dbReference type="ARBA" id="ARBA00022777"/>
    </source>
</evidence>
<dbReference type="AlphaFoldDB" id="A0A7L4WNW0"/>
<name>A0A7L4WNW0_9FLOR</name>
<evidence type="ECO:0000259" key="10">
    <source>
        <dbReference type="Pfam" id="PF00696"/>
    </source>
</evidence>
<evidence type="ECO:0000313" key="11">
    <source>
        <dbReference type="EMBL" id="QFR99960.1"/>
    </source>
</evidence>
<geneLocation type="chloroplast" evidence="11"/>
<dbReference type="HAMAP" id="MF_00082">
    <property type="entry name" value="ArgB"/>
    <property type="match status" value="1"/>
</dbReference>
<protein>
    <recommendedName>
        <fullName evidence="8">Acetylglutamate kinase</fullName>
        <ecNumber evidence="8">2.7.2.8</ecNumber>
    </recommendedName>
    <alternativeName>
        <fullName evidence="8">N-acetyl-L-glutamate 5-phosphotransferase</fullName>
    </alternativeName>
    <alternativeName>
        <fullName evidence="8">NAG kinase</fullName>
        <shortName evidence="8">NAGK</shortName>
    </alternativeName>
</protein>
<comment type="similarity">
    <text evidence="8">Belongs to the acetylglutamate kinase family. ArgB subfamily.</text>
</comment>
<accession>A0A7L4WNW0</accession>
<dbReference type="Gene3D" id="3.40.1160.10">
    <property type="entry name" value="Acetylglutamate kinase-like"/>
    <property type="match status" value="1"/>
</dbReference>